<dbReference type="Pfam" id="PF14534">
    <property type="entry name" value="DUF4440"/>
    <property type="match status" value="1"/>
</dbReference>
<evidence type="ECO:0000313" key="4">
    <source>
        <dbReference type="Proteomes" id="UP000464787"/>
    </source>
</evidence>
<dbReference type="AlphaFoldDB" id="A0A857J3Y3"/>
<name>A0A857J3Y3_9BURK</name>
<evidence type="ECO:0000256" key="1">
    <source>
        <dbReference type="SAM" id="SignalP"/>
    </source>
</evidence>
<feature type="chain" id="PRO_5032760610" evidence="1">
    <location>
        <begin position="26"/>
        <end position="148"/>
    </location>
</feature>
<protein>
    <submittedName>
        <fullName evidence="3">DUF4440 domain-containing protein</fullName>
    </submittedName>
</protein>
<dbReference type="Gene3D" id="3.10.450.50">
    <property type="match status" value="1"/>
</dbReference>
<dbReference type="InterPro" id="IPR032710">
    <property type="entry name" value="NTF2-like_dom_sf"/>
</dbReference>
<evidence type="ECO:0000259" key="2">
    <source>
        <dbReference type="Pfam" id="PF14534"/>
    </source>
</evidence>
<keyword evidence="4" id="KW-1185">Reference proteome</keyword>
<dbReference type="KEGG" id="xyk:GT347_11070"/>
<organism evidence="3 4">
    <name type="scientific">Xylophilus rhododendri</name>
    <dbReference type="NCBI Taxonomy" id="2697032"/>
    <lineage>
        <taxon>Bacteria</taxon>
        <taxon>Pseudomonadati</taxon>
        <taxon>Pseudomonadota</taxon>
        <taxon>Betaproteobacteria</taxon>
        <taxon>Burkholderiales</taxon>
        <taxon>Xylophilus</taxon>
    </lineage>
</organism>
<evidence type="ECO:0000313" key="3">
    <source>
        <dbReference type="EMBL" id="QHI98486.1"/>
    </source>
</evidence>
<feature type="signal peptide" evidence="1">
    <location>
        <begin position="1"/>
        <end position="25"/>
    </location>
</feature>
<feature type="domain" description="DUF4440" evidence="2">
    <location>
        <begin position="33"/>
        <end position="140"/>
    </location>
</feature>
<dbReference type="RefSeq" id="WP_160552003.1">
    <property type="nucleotide sequence ID" value="NZ_CP047650.1"/>
</dbReference>
<dbReference type="EMBL" id="CP047650">
    <property type="protein sequence ID" value="QHI98486.1"/>
    <property type="molecule type" value="Genomic_DNA"/>
</dbReference>
<sequence>MNRRHLAIAAAAGAAVLALPSLALAQGERDSVAARVEAFRKAQIAGTSEALGVLVAPELSYSHSDGRVEDREKFLANASSGKSPFQALTYENPTIEVVGPNAIVRFHWLGEQKQASDGRIVATNLHILMVWQKRGSEWLLLARSATKL</sequence>
<keyword evidence="1" id="KW-0732">Signal</keyword>
<gene>
    <name evidence="3" type="ORF">GT347_11070</name>
</gene>
<reference evidence="3 4" key="1">
    <citation type="submission" date="2020-01" db="EMBL/GenBank/DDBJ databases">
        <title>Genome sequencing of strain KACC 21265.</title>
        <authorList>
            <person name="Heo J."/>
            <person name="Kim S.-J."/>
            <person name="Kim J.-S."/>
            <person name="Hong S.-B."/>
            <person name="Kwon S.-W."/>
        </authorList>
    </citation>
    <scope>NUCLEOTIDE SEQUENCE [LARGE SCALE GENOMIC DNA]</scope>
    <source>
        <strain evidence="3 4">KACC 21265</strain>
    </source>
</reference>
<proteinExistence type="predicted"/>
<dbReference type="InterPro" id="IPR027843">
    <property type="entry name" value="DUF4440"/>
</dbReference>
<dbReference type="Proteomes" id="UP000464787">
    <property type="component" value="Chromosome"/>
</dbReference>
<dbReference type="SUPFAM" id="SSF54427">
    <property type="entry name" value="NTF2-like"/>
    <property type="match status" value="1"/>
</dbReference>
<accession>A0A857J3Y3</accession>